<dbReference type="AlphaFoldDB" id="A0A9P0FM15"/>
<accession>A0A9P0FM15</accession>
<evidence type="ECO:0000256" key="2">
    <source>
        <dbReference type="SAM" id="SignalP"/>
    </source>
</evidence>
<dbReference type="InterPro" id="IPR036728">
    <property type="entry name" value="PBP_GOBP_sf"/>
</dbReference>
<gene>
    <name evidence="3" type="ORF">MELIAE_LOCUS10553</name>
</gene>
<dbReference type="SMART" id="SM00708">
    <property type="entry name" value="PhBP"/>
    <property type="match status" value="1"/>
</dbReference>
<keyword evidence="1" id="KW-1133">Transmembrane helix</keyword>
<dbReference type="EMBL" id="OV121138">
    <property type="protein sequence ID" value="CAH0560875.1"/>
    <property type="molecule type" value="Genomic_DNA"/>
</dbReference>
<dbReference type="SUPFAM" id="SSF47565">
    <property type="entry name" value="Insect pheromone/odorant-binding proteins"/>
    <property type="match status" value="1"/>
</dbReference>
<dbReference type="InterPro" id="IPR006170">
    <property type="entry name" value="PBP/GOBP"/>
</dbReference>
<feature type="transmembrane region" description="Helical" evidence="1">
    <location>
        <begin position="139"/>
        <end position="160"/>
    </location>
</feature>
<dbReference type="OrthoDB" id="7881430at2759"/>
<dbReference type="GO" id="GO:0005549">
    <property type="term" value="F:odorant binding"/>
    <property type="evidence" value="ECO:0007669"/>
    <property type="project" value="InterPro"/>
</dbReference>
<proteinExistence type="predicted"/>
<evidence type="ECO:0000313" key="4">
    <source>
        <dbReference type="Proteomes" id="UP001154078"/>
    </source>
</evidence>
<keyword evidence="2" id="KW-0732">Signal</keyword>
<protein>
    <submittedName>
        <fullName evidence="3">Uncharacterized protein</fullName>
    </submittedName>
</protein>
<feature type="signal peptide" evidence="2">
    <location>
        <begin position="1"/>
        <end position="19"/>
    </location>
</feature>
<dbReference type="Proteomes" id="UP001154078">
    <property type="component" value="Chromosome 7"/>
</dbReference>
<reference evidence="3" key="1">
    <citation type="submission" date="2021-12" db="EMBL/GenBank/DDBJ databases">
        <authorList>
            <person name="King R."/>
        </authorList>
    </citation>
    <scope>NUCLEOTIDE SEQUENCE</scope>
</reference>
<evidence type="ECO:0000313" key="3">
    <source>
        <dbReference type="EMBL" id="CAH0560875.1"/>
    </source>
</evidence>
<sequence>MNLLTFAIALTFFVVCCKTDKSTEISKHAHETCKIRSGISEDKLNQASKAKTKDEIPEGKDIECYIKCIWVEFGVLDPKTGEYDEQNFIKNYPKEFVELWLNISRPCHITNFTSNDFCKEAYDHYVSCLFKQPNVSFNIYKLIKIIIINLFICIFSSTSFKRIKQKIYSYKSSIFYRMN</sequence>
<evidence type="ECO:0000256" key="1">
    <source>
        <dbReference type="SAM" id="Phobius"/>
    </source>
</evidence>
<feature type="chain" id="PRO_5040395004" evidence="2">
    <location>
        <begin position="20"/>
        <end position="179"/>
    </location>
</feature>
<organism evidence="3 4">
    <name type="scientific">Brassicogethes aeneus</name>
    <name type="common">Rape pollen beetle</name>
    <name type="synonym">Meligethes aeneus</name>
    <dbReference type="NCBI Taxonomy" id="1431903"/>
    <lineage>
        <taxon>Eukaryota</taxon>
        <taxon>Metazoa</taxon>
        <taxon>Ecdysozoa</taxon>
        <taxon>Arthropoda</taxon>
        <taxon>Hexapoda</taxon>
        <taxon>Insecta</taxon>
        <taxon>Pterygota</taxon>
        <taxon>Neoptera</taxon>
        <taxon>Endopterygota</taxon>
        <taxon>Coleoptera</taxon>
        <taxon>Polyphaga</taxon>
        <taxon>Cucujiformia</taxon>
        <taxon>Nitidulidae</taxon>
        <taxon>Meligethinae</taxon>
        <taxon>Brassicogethes</taxon>
    </lineage>
</organism>
<keyword evidence="4" id="KW-1185">Reference proteome</keyword>
<dbReference type="CDD" id="cd23992">
    <property type="entry name" value="PBP_GOBP"/>
    <property type="match status" value="1"/>
</dbReference>
<keyword evidence="1" id="KW-0472">Membrane</keyword>
<keyword evidence="1" id="KW-0812">Transmembrane</keyword>
<dbReference type="Gene3D" id="1.10.238.20">
    <property type="entry name" value="Pheromone/general odorant binding protein domain"/>
    <property type="match status" value="1"/>
</dbReference>
<dbReference type="Pfam" id="PF01395">
    <property type="entry name" value="PBP_GOBP"/>
    <property type="match status" value="1"/>
</dbReference>
<name>A0A9P0FM15_BRAAE</name>